<feature type="transmembrane region" description="Helical" evidence="6">
    <location>
        <begin position="63"/>
        <end position="87"/>
    </location>
</feature>
<keyword evidence="4 6" id="KW-1133">Transmembrane helix</keyword>
<dbReference type="CDD" id="cd13132">
    <property type="entry name" value="MATE_eukaryotic"/>
    <property type="match status" value="1"/>
</dbReference>
<comment type="caution">
    <text evidence="7">The sequence shown here is derived from an EMBL/GenBank/DDBJ whole genome shotgun (WGS) entry which is preliminary data.</text>
</comment>
<evidence type="ECO:0000256" key="5">
    <source>
        <dbReference type="ARBA" id="ARBA00023136"/>
    </source>
</evidence>
<organism evidence="7 8">
    <name type="scientific">Rhamnella rubrinervis</name>
    <dbReference type="NCBI Taxonomy" id="2594499"/>
    <lineage>
        <taxon>Eukaryota</taxon>
        <taxon>Viridiplantae</taxon>
        <taxon>Streptophyta</taxon>
        <taxon>Embryophyta</taxon>
        <taxon>Tracheophyta</taxon>
        <taxon>Spermatophyta</taxon>
        <taxon>Magnoliopsida</taxon>
        <taxon>eudicotyledons</taxon>
        <taxon>Gunneridae</taxon>
        <taxon>Pentapetalae</taxon>
        <taxon>rosids</taxon>
        <taxon>fabids</taxon>
        <taxon>Rosales</taxon>
        <taxon>Rhamnaceae</taxon>
        <taxon>rhamnoid group</taxon>
        <taxon>Rhamneae</taxon>
        <taxon>Rhamnella</taxon>
    </lineage>
</organism>
<dbReference type="InterPro" id="IPR045069">
    <property type="entry name" value="MATE_euk"/>
</dbReference>
<feature type="transmembrane region" description="Helical" evidence="6">
    <location>
        <begin position="579"/>
        <end position="597"/>
    </location>
</feature>
<keyword evidence="3 6" id="KW-0812">Transmembrane</keyword>
<feature type="transmembrane region" description="Helical" evidence="6">
    <location>
        <begin position="226"/>
        <end position="246"/>
    </location>
</feature>
<dbReference type="Proteomes" id="UP000796880">
    <property type="component" value="Unassembled WGS sequence"/>
</dbReference>
<protein>
    <recommendedName>
        <fullName evidence="6">Protein DETOXIFICATION</fullName>
    </recommendedName>
    <alternativeName>
        <fullName evidence="6">Multidrug and toxic compound extrusion protein</fullName>
    </alternativeName>
</protein>
<gene>
    <name evidence="7" type="ORF">FNV43_RR13147</name>
</gene>
<evidence type="ECO:0000256" key="1">
    <source>
        <dbReference type="ARBA" id="ARBA00004141"/>
    </source>
</evidence>
<dbReference type="Pfam" id="PF01554">
    <property type="entry name" value="MatE"/>
    <property type="match status" value="4"/>
</dbReference>
<dbReference type="AlphaFoldDB" id="A0A8K0MEQ9"/>
<feature type="transmembrane region" description="Helical" evidence="6">
    <location>
        <begin position="536"/>
        <end position="558"/>
    </location>
</feature>
<proteinExistence type="inferred from homology"/>
<dbReference type="InterPro" id="IPR002528">
    <property type="entry name" value="MATE_fam"/>
</dbReference>
<evidence type="ECO:0000313" key="8">
    <source>
        <dbReference type="Proteomes" id="UP000796880"/>
    </source>
</evidence>
<reference evidence="7" key="1">
    <citation type="submission" date="2020-03" db="EMBL/GenBank/DDBJ databases">
        <title>A high-quality chromosome-level genome assembly of a woody plant with both climbing and erect habits, Rhamnella rubrinervis.</title>
        <authorList>
            <person name="Lu Z."/>
            <person name="Yang Y."/>
            <person name="Zhu X."/>
            <person name="Sun Y."/>
        </authorList>
    </citation>
    <scope>NUCLEOTIDE SEQUENCE</scope>
    <source>
        <strain evidence="7">BYM</strain>
        <tissue evidence="7">Leaf</tissue>
    </source>
</reference>
<feature type="transmembrane region" description="Helical" evidence="6">
    <location>
        <begin position="438"/>
        <end position="458"/>
    </location>
</feature>
<accession>A0A8K0MEQ9</accession>
<comment type="subcellular location">
    <subcellularLocation>
        <location evidence="1">Membrane</location>
        <topology evidence="1">Multi-pass membrane protein</topology>
    </subcellularLocation>
</comment>
<dbReference type="OrthoDB" id="2126698at2759"/>
<feature type="transmembrane region" description="Helical" evidence="6">
    <location>
        <begin position="358"/>
        <end position="376"/>
    </location>
</feature>
<evidence type="ECO:0000313" key="7">
    <source>
        <dbReference type="EMBL" id="KAF3443465.1"/>
    </source>
</evidence>
<dbReference type="PANTHER" id="PTHR11206">
    <property type="entry name" value="MULTIDRUG RESISTANCE PROTEIN"/>
    <property type="match status" value="1"/>
</dbReference>
<feature type="transmembrane region" description="Helical" evidence="6">
    <location>
        <begin position="107"/>
        <end position="127"/>
    </location>
</feature>
<feature type="transmembrane region" description="Helical" evidence="6">
    <location>
        <begin position="396"/>
        <end position="417"/>
    </location>
</feature>
<dbReference type="EMBL" id="VOIH02000006">
    <property type="protein sequence ID" value="KAF3443465.1"/>
    <property type="molecule type" value="Genomic_DNA"/>
</dbReference>
<feature type="transmembrane region" description="Helical" evidence="6">
    <location>
        <begin position="657"/>
        <end position="679"/>
    </location>
</feature>
<feature type="transmembrane region" description="Helical" evidence="6">
    <location>
        <begin position="508"/>
        <end position="530"/>
    </location>
</feature>
<sequence>MAMEEALLAESCDLGKKWNSSALMKELKRLISMAAPMVVVSASQYLLQVVAVMMAGHIDELSLGVAIANSFTNVTGFSVLLGMASALETLCGQAYGAGQYEKFGMKYWSSIVHMLILLVECHIAWLVHQVFFRLAKTAWRFDGSVLQHKGIPLLCRPFCSYGLHLSLERIRSWEFRGGSDGCFCCSGACDNRGSHYEHNFLLLSLYSILGYAFSNIKQVVDYFERLVPLLSLSFIMDSLLAVLCGIARGCGWQDLGAYTNLASYYLVGIPIAIALGFLLNLRAIGLWIGILAGSIVQVVLLSLITCSTNWQKQVLRLKYAFQFYTVSYSHGRGTSGGEELRREADDVKEEFINRGVQNLISMAAPMVVVSVSQYLFQVVSVMMAGHIDELSLSGVALASSFTNVTGFSFLVGLAGALETLCGQAYGAGQYQKCGMFTNCAIISLILVCFPVSLLWIFVEKLLILIGQDPLISHEAGKYSILLIPALFANAILQSLIRYFQSQGLIFPMLVSSCATLCLHIPVCWVLVYKFELGSTGAAMSICLSFWLNVLFLGLYMMYSSNCEKTRVAFSIQVSGVREFICFAVPSAAMVCIEWWSFELLILLSGLLPNPKLETSVLSICLTTTSLHYFIPYGVSAAASTRVSNELGAGNSQAAQKVVYSVMMLAVTEAIVLSTTLFCCRSVLGYAYSNAREVVDYIERLTPCFLCPSSWTA</sequence>
<dbReference type="NCBIfam" id="TIGR00797">
    <property type="entry name" value="matE"/>
    <property type="match status" value="1"/>
</dbReference>
<dbReference type="GO" id="GO:0042910">
    <property type="term" value="F:xenobiotic transmembrane transporter activity"/>
    <property type="evidence" value="ECO:0007669"/>
    <property type="project" value="InterPro"/>
</dbReference>
<feature type="transmembrane region" description="Helical" evidence="6">
    <location>
        <begin position="478"/>
        <end position="496"/>
    </location>
</feature>
<comment type="similarity">
    <text evidence="2 6">Belongs to the multi antimicrobial extrusion (MATE) (TC 2.A.66.1) family.</text>
</comment>
<dbReference type="GO" id="GO:1990961">
    <property type="term" value="P:xenobiotic detoxification by transmembrane export across the plasma membrane"/>
    <property type="evidence" value="ECO:0007669"/>
    <property type="project" value="InterPro"/>
</dbReference>
<feature type="transmembrane region" description="Helical" evidence="6">
    <location>
        <begin position="200"/>
        <end position="220"/>
    </location>
</feature>
<name>A0A8K0MEQ9_9ROSA</name>
<feature type="transmembrane region" description="Helical" evidence="6">
    <location>
        <begin position="258"/>
        <end position="278"/>
    </location>
</feature>
<dbReference type="GO" id="GO:0015297">
    <property type="term" value="F:antiporter activity"/>
    <property type="evidence" value="ECO:0007669"/>
    <property type="project" value="InterPro"/>
</dbReference>
<keyword evidence="8" id="KW-1185">Reference proteome</keyword>
<dbReference type="GO" id="GO:0016020">
    <property type="term" value="C:membrane"/>
    <property type="evidence" value="ECO:0007669"/>
    <property type="project" value="UniProtKB-SubCell"/>
</dbReference>
<keyword evidence="5 6" id="KW-0472">Membrane</keyword>
<evidence type="ECO:0000256" key="4">
    <source>
        <dbReference type="ARBA" id="ARBA00022989"/>
    </source>
</evidence>
<feature type="transmembrane region" description="Helical" evidence="6">
    <location>
        <begin position="30"/>
        <end position="51"/>
    </location>
</feature>
<evidence type="ECO:0000256" key="3">
    <source>
        <dbReference type="ARBA" id="ARBA00022692"/>
    </source>
</evidence>
<feature type="transmembrane region" description="Helical" evidence="6">
    <location>
        <begin position="284"/>
        <end position="306"/>
    </location>
</feature>
<evidence type="ECO:0000256" key="2">
    <source>
        <dbReference type="ARBA" id="ARBA00010199"/>
    </source>
</evidence>
<evidence type="ECO:0000256" key="6">
    <source>
        <dbReference type="RuleBase" id="RU004914"/>
    </source>
</evidence>